<sequence>MLETFQISKPTAIAGIFSVKDDIPPSSMVKSWLVWLKQNITKCSEVELLNFLREICPSLPESAVQSNYQEFVKRLF</sequence>
<gene>
    <name evidence="1" type="ORF">DDT42_01955</name>
</gene>
<accession>A0A9E2BJ92</accession>
<proteinExistence type="predicted"/>
<name>A0A9E2BJ92_PSYF1</name>
<evidence type="ECO:0000313" key="1">
    <source>
        <dbReference type="EMBL" id="MBT9146076.1"/>
    </source>
</evidence>
<evidence type="ECO:0000313" key="2">
    <source>
        <dbReference type="Proteomes" id="UP000811545"/>
    </source>
</evidence>
<dbReference type="AlphaFoldDB" id="A0A9E2BJ92"/>
<dbReference type="Proteomes" id="UP000811545">
    <property type="component" value="Unassembled WGS sequence"/>
</dbReference>
<reference evidence="1 2" key="1">
    <citation type="journal article" date="2021" name="bioRxiv">
        <title>Unique metabolic strategies in Hadean analogues reveal hints for primordial physiology.</title>
        <authorList>
            <person name="Nobu M.K."/>
            <person name="Nakai R."/>
            <person name="Tamazawa S."/>
            <person name="Mori H."/>
            <person name="Toyoda A."/>
            <person name="Ijiri A."/>
            <person name="Suzuki S."/>
            <person name="Kurokawa K."/>
            <person name="Kamagata Y."/>
            <person name="Tamaki H."/>
        </authorList>
    </citation>
    <scope>NUCLEOTIDE SEQUENCE [LARGE SCALE GENOMIC DNA]</scope>
    <source>
        <strain evidence="1">BS525</strain>
    </source>
</reference>
<comment type="caution">
    <text evidence="1">The sequence shown here is derived from an EMBL/GenBank/DDBJ whole genome shotgun (WGS) entry which is preliminary data.</text>
</comment>
<protein>
    <submittedName>
        <fullName evidence="1">Uncharacterized protein</fullName>
    </submittedName>
</protein>
<dbReference type="EMBL" id="QLTW01000301">
    <property type="protein sequence ID" value="MBT9146076.1"/>
    <property type="molecule type" value="Genomic_DNA"/>
</dbReference>
<organism evidence="1 2">
    <name type="scientific">Psychracetigena formicireducens</name>
    <dbReference type="NCBI Taxonomy" id="2986056"/>
    <lineage>
        <taxon>Bacteria</taxon>
        <taxon>Bacillati</taxon>
        <taxon>Candidatus Lithacetigenota</taxon>
        <taxon>Candidatus Psychracetigena</taxon>
    </lineage>
</organism>